<sequence>MTSYHTSSVVNDSSSARGLGLFSKAILQSGTATSSWALQRNAVNVTYELARRLGCATHLTVGGLATDVPVSSDAIRSCITKASPDDLFKAAGWSRSLASRSVDSVFLPTVDGDFVRKDPGDMLKDTQYLQNIGFYERDYLSGAVNNEGGLLYLGVYAQPPYNVTTMLTPDFYDLDLVKVVLTQRFGDTHPALEDAVEFFYTYPRYPGVPLLDYQGVLDTEGDPGFYVPLTEFARAVAKGRKTDKRNLVYHFDYYPKFMTGKFQGISHGVDLLYEFDSDGDIIFLLFDANGTLWNADDDWMAEAYRNVILDFVMS</sequence>
<evidence type="ECO:0000313" key="3">
    <source>
        <dbReference type="EMBL" id="KAK7501819.1"/>
    </source>
</evidence>
<dbReference type="Pfam" id="PF00135">
    <property type="entry name" value="COesterase"/>
    <property type="match status" value="1"/>
</dbReference>
<dbReference type="AlphaFoldDB" id="A0ABD0LS21"/>
<organism evidence="3 4">
    <name type="scientific">Batillaria attramentaria</name>
    <dbReference type="NCBI Taxonomy" id="370345"/>
    <lineage>
        <taxon>Eukaryota</taxon>
        <taxon>Metazoa</taxon>
        <taxon>Spiralia</taxon>
        <taxon>Lophotrochozoa</taxon>
        <taxon>Mollusca</taxon>
        <taxon>Gastropoda</taxon>
        <taxon>Caenogastropoda</taxon>
        <taxon>Sorbeoconcha</taxon>
        <taxon>Cerithioidea</taxon>
        <taxon>Batillariidae</taxon>
        <taxon>Batillaria</taxon>
    </lineage>
</organism>
<feature type="domain" description="Carboxylesterase type B" evidence="2">
    <location>
        <begin position="14"/>
        <end position="312"/>
    </location>
</feature>
<feature type="non-terminal residue" evidence="3">
    <location>
        <position position="314"/>
    </location>
</feature>
<comment type="similarity">
    <text evidence="1">Belongs to the type-B carboxylesterase/lipase family.</text>
</comment>
<dbReference type="Gene3D" id="3.40.50.1820">
    <property type="entry name" value="alpha/beta hydrolase"/>
    <property type="match status" value="1"/>
</dbReference>
<dbReference type="InterPro" id="IPR051093">
    <property type="entry name" value="Neuroligin/BSAL"/>
</dbReference>
<dbReference type="EMBL" id="JACVVK020000029">
    <property type="protein sequence ID" value="KAK7501819.1"/>
    <property type="molecule type" value="Genomic_DNA"/>
</dbReference>
<keyword evidence="4" id="KW-1185">Reference proteome</keyword>
<evidence type="ECO:0000313" key="4">
    <source>
        <dbReference type="Proteomes" id="UP001519460"/>
    </source>
</evidence>
<accession>A0ABD0LS21</accession>
<reference evidence="3 4" key="1">
    <citation type="journal article" date="2023" name="Sci. Data">
        <title>Genome assembly of the Korean intertidal mud-creeper Batillaria attramentaria.</title>
        <authorList>
            <person name="Patra A.K."/>
            <person name="Ho P.T."/>
            <person name="Jun S."/>
            <person name="Lee S.J."/>
            <person name="Kim Y."/>
            <person name="Won Y.J."/>
        </authorList>
    </citation>
    <scope>NUCLEOTIDE SEQUENCE [LARGE SCALE GENOMIC DNA]</scope>
    <source>
        <strain evidence="3">Wonlab-2016</strain>
    </source>
</reference>
<gene>
    <name evidence="3" type="ORF">BaRGS_00006905</name>
</gene>
<dbReference type="Proteomes" id="UP001519460">
    <property type="component" value="Unassembled WGS sequence"/>
</dbReference>
<dbReference type="InterPro" id="IPR002018">
    <property type="entry name" value="CarbesteraseB"/>
</dbReference>
<dbReference type="SUPFAM" id="SSF53474">
    <property type="entry name" value="alpha/beta-Hydrolases"/>
    <property type="match status" value="1"/>
</dbReference>
<dbReference type="PANTHER" id="PTHR43903">
    <property type="entry name" value="NEUROLIGIN"/>
    <property type="match status" value="1"/>
</dbReference>
<comment type="caution">
    <text evidence="3">The sequence shown here is derived from an EMBL/GenBank/DDBJ whole genome shotgun (WGS) entry which is preliminary data.</text>
</comment>
<dbReference type="InterPro" id="IPR029058">
    <property type="entry name" value="AB_hydrolase_fold"/>
</dbReference>
<evidence type="ECO:0000259" key="2">
    <source>
        <dbReference type="Pfam" id="PF00135"/>
    </source>
</evidence>
<name>A0ABD0LS21_9CAEN</name>
<proteinExistence type="inferred from homology"/>
<protein>
    <recommendedName>
        <fullName evidence="2">Carboxylesterase type B domain-containing protein</fullName>
    </recommendedName>
</protein>
<evidence type="ECO:0000256" key="1">
    <source>
        <dbReference type="ARBA" id="ARBA00005964"/>
    </source>
</evidence>